<evidence type="ECO:0000313" key="3">
    <source>
        <dbReference type="Proteomes" id="UP001225356"/>
    </source>
</evidence>
<dbReference type="InterPro" id="IPR006311">
    <property type="entry name" value="TAT_signal"/>
</dbReference>
<feature type="signal peptide" evidence="1">
    <location>
        <begin position="1"/>
        <end position="28"/>
    </location>
</feature>
<dbReference type="PROSITE" id="PS51318">
    <property type="entry name" value="TAT"/>
    <property type="match status" value="1"/>
</dbReference>
<evidence type="ECO:0000256" key="1">
    <source>
        <dbReference type="SAM" id="SignalP"/>
    </source>
</evidence>
<proteinExistence type="predicted"/>
<gene>
    <name evidence="2" type="ORF">J2853_007556</name>
</gene>
<reference evidence="2 3" key="1">
    <citation type="submission" date="2023-07" db="EMBL/GenBank/DDBJ databases">
        <title>Sequencing the genomes of 1000 actinobacteria strains.</title>
        <authorList>
            <person name="Klenk H.-P."/>
        </authorList>
    </citation>
    <scope>NUCLEOTIDE SEQUENCE [LARGE SCALE GENOMIC DNA]</scope>
    <source>
        <strain evidence="2 3">DSM 46740</strain>
    </source>
</reference>
<name>A0ABT9QPL5_9ACTN</name>
<sequence>MSKLRSVLVGTALAGALAAGIAAAPAQAATAATASTASTASVSQTQYGKHWFSGSSSFGRGESRGERSQYQGYWYYSGGRYYFDIEARDHDRDRENTYVDFSYHDNGGWHTRRFATGGHGEWKFNISARGGFDGFRTHIGEGTSRDFDWGTYYRHSF</sequence>
<dbReference type="EMBL" id="JAUSQU010000001">
    <property type="protein sequence ID" value="MDP9848345.1"/>
    <property type="molecule type" value="Genomic_DNA"/>
</dbReference>
<dbReference type="RefSeq" id="WP_307565580.1">
    <property type="nucleotide sequence ID" value="NZ_JAUSQU010000001.1"/>
</dbReference>
<organism evidence="2 3">
    <name type="scientific">Streptosporangium lutulentum</name>
    <dbReference type="NCBI Taxonomy" id="1461250"/>
    <lineage>
        <taxon>Bacteria</taxon>
        <taxon>Bacillati</taxon>
        <taxon>Actinomycetota</taxon>
        <taxon>Actinomycetes</taxon>
        <taxon>Streptosporangiales</taxon>
        <taxon>Streptosporangiaceae</taxon>
        <taxon>Streptosporangium</taxon>
    </lineage>
</organism>
<accession>A0ABT9QPL5</accession>
<feature type="chain" id="PRO_5046234709" description="Peptidase inhibitor family I36" evidence="1">
    <location>
        <begin position="29"/>
        <end position="157"/>
    </location>
</feature>
<comment type="caution">
    <text evidence="2">The sequence shown here is derived from an EMBL/GenBank/DDBJ whole genome shotgun (WGS) entry which is preliminary data.</text>
</comment>
<dbReference type="Proteomes" id="UP001225356">
    <property type="component" value="Unassembled WGS sequence"/>
</dbReference>
<evidence type="ECO:0000313" key="2">
    <source>
        <dbReference type="EMBL" id="MDP9848345.1"/>
    </source>
</evidence>
<protein>
    <recommendedName>
        <fullName evidence="4">Peptidase inhibitor family I36</fullName>
    </recommendedName>
</protein>
<keyword evidence="3" id="KW-1185">Reference proteome</keyword>
<evidence type="ECO:0008006" key="4">
    <source>
        <dbReference type="Google" id="ProtNLM"/>
    </source>
</evidence>
<keyword evidence="1" id="KW-0732">Signal</keyword>